<dbReference type="PROSITE" id="PS01036">
    <property type="entry name" value="HSP70_3"/>
    <property type="match status" value="1"/>
</dbReference>
<name>A0A445MW25_9BACT</name>
<dbReference type="InterPro" id="IPR020823">
    <property type="entry name" value="Cell_div_FtsA"/>
</dbReference>
<keyword evidence="9" id="KW-0547">Nucleotide-binding</keyword>
<sequence>MPGDIIVGLDIGTTKICAVVGEVRPEGLEIIGMGSHPSEGLRKGVVVNIEQTVNSIKEAVEEAETMAGCEITSVYAGIAGGHIESFNSHGVIPLKEKEVTQKDIDRVIEAASAVAIPMDREVIHTLVQEYIVDNQDGIQNPLGMHGVRLEAKIHIVAGAVTSAQNIIKCANRAGLDVCNIVLESLASSEATLTKEEKNLGVALVDFGGGTTDMAIFSGGTIKHTSVLALGGDNLTYDLAIGLRTPKHEAEKIKIKYGCAFSSLIGKDDTIEVPDVGGRKPRVLSRKILGEVLEPRVVEVFTLIYNELVRSGHQDKINSGVVITGGSSELPGVPEIVEQIFNAPARIGYPVGINGLIEVINKPMYATAVGLVIYGSKSGRKIKKFRIRDSNIFNRVIGIMRRWFKEVI</sequence>
<evidence type="ECO:0000259" key="8">
    <source>
        <dbReference type="SMART" id="SM00842"/>
    </source>
</evidence>
<comment type="similarity">
    <text evidence="1">Belongs to the heat shock protein 70 family.</text>
</comment>
<dbReference type="Pfam" id="PF14450">
    <property type="entry name" value="FtsA"/>
    <property type="match status" value="2"/>
</dbReference>
<evidence type="ECO:0000256" key="3">
    <source>
        <dbReference type="ARBA" id="ARBA00022618"/>
    </source>
</evidence>
<evidence type="ECO:0000313" key="9">
    <source>
        <dbReference type="EMBL" id="SPD73633.1"/>
    </source>
</evidence>
<dbReference type="FunFam" id="3.30.1490.110:FF:000001">
    <property type="entry name" value="Cell division protein FtsA"/>
    <property type="match status" value="1"/>
</dbReference>
<dbReference type="GO" id="GO:0005524">
    <property type="term" value="F:ATP binding"/>
    <property type="evidence" value="ECO:0007669"/>
    <property type="project" value="UniProtKB-KW"/>
</dbReference>
<dbReference type="SUPFAM" id="SSF53067">
    <property type="entry name" value="Actin-like ATPase domain"/>
    <property type="match status" value="2"/>
</dbReference>
<comment type="subcellular location">
    <subcellularLocation>
        <location evidence="6">Cell membrane</location>
        <topology evidence="6">Peripheral membrane protein</topology>
        <orientation evidence="6">Cytoplasmic side</orientation>
    </subcellularLocation>
    <text evidence="6">Localizes to the Z ring in an FtsZ-dependent manner. Targeted to the membrane through a conserved C-terminal amphipathic helix.</text>
</comment>
<evidence type="ECO:0000256" key="1">
    <source>
        <dbReference type="ARBA" id="ARBA00007381"/>
    </source>
</evidence>
<gene>
    <name evidence="6 9" type="primary">ftsA</name>
    <name evidence="9" type="ORF">PITCH_A1910039</name>
</gene>
<dbReference type="SMART" id="SM00842">
    <property type="entry name" value="FtsA"/>
    <property type="match status" value="1"/>
</dbReference>
<dbReference type="InterPro" id="IPR050696">
    <property type="entry name" value="FtsA/MreB"/>
</dbReference>
<protein>
    <recommendedName>
        <fullName evidence="6 7">Cell division protein FtsA</fullName>
    </recommendedName>
</protein>
<dbReference type="EMBL" id="OJIN01000103">
    <property type="protein sequence ID" value="SPD73633.1"/>
    <property type="molecule type" value="Genomic_DNA"/>
</dbReference>
<accession>A0A445MW25</accession>
<evidence type="ECO:0000256" key="5">
    <source>
        <dbReference type="ARBA" id="ARBA00023306"/>
    </source>
</evidence>
<dbReference type="GO" id="GO:0009898">
    <property type="term" value="C:cytoplasmic side of plasma membrane"/>
    <property type="evidence" value="ECO:0007669"/>
    <property type="project" value="UniProtKB-UniRule"/>
</dbReference>
<dbReference type="Gene3D" id="3.30.420.40">
    <property type="match status" value="2"/>
</dbReference>
<keyword evidence="9" id="KW-0067">ATP-binding</keyword>
<dbReference type="PIRSF" id="PIRSF003101">
    <property type="entry name" value="FtsA"/>
    <property type="match status" value="1"/>
</dbReference>
<comment type="similarity">
    <text evidence="6 7">Belongs to the FtsA/MreB family.</text>
</comment>
<dbReference type="PANTHER" id="PTHR32432">
    <property type="entry name" value="CELL DIVISION PROTEIN FTSA-RELATED"/>
    <property type="match status" value="1"/>
</dbReference>
<dbReference type="InterPro" id="IPR003494">
    <property type="entry name" value="SHS2_FtsA"/>
</dbReference>
<comment type="function">
    <text evidence="6 7">Cell division protein that is involved in the assembly of the Z ring. May serve as a membrane anchor for the Z ring.</text>
</comment>
<evidence type="ECO:0000256" key="7">
    <source>
        <dbReference type="PIRNR" id="PIRNR003101"/>
    </source>
</evidence>
<keyword evidence="5 6" id="KW-0131">Cell cycle</keyword>
<dbReference type="HAMAP" id="MF_02033">
    <property type="entry name" value="FtsA"/>
    <property type="match status" value="1"/>
</dbReference>
<evidence type="ECO:0000256" key="2">
    <source>
        <dbReference type="ARBA" id="ARBA00022475"/>
    </source>
</evidence>
<evidence type="ECO:0000256" key="6">
    <source>
        <dbReference type="HAMAP-Rule" id="MF_02033"/>
    </source>
</evidence>
<comment type="subunit">
    <text evidence="6">Self-interacts. Interacts with FtsZ.</text>
</comment>
<dbReference type="PANTHER" id="PTHR32432:SF4">
    <property type="entry name" value="CELL DIVISION PROTEIN FTSA"/>
    <property type="match status" value="1"/>
</dbReference>
<dbReference type="NCBIfam" id="TIGR01174">
    <property type="entry name" value="ftsA"/>
    <property type="match status" value="1"/>
</dbReference>
<evidence type="ECO:0000256" key="4">
    <source>
        <dbReference type="ARBA" id="ARBA00023136"/>
    </source>
</evidence>
<reference evidence="9" key="1">
    <citation type="submission" date="2018-01" db="EMBL/GenBank/DDBJ databases">
        <authorList>
            <person name="Regsiter A."/>
            <person name="William W."/>
        </authorList>
    </citation>
    <scope>NUCLEOTIDE SEQUENCE</scope>
    <source>
        <strain evidence="9">TRIP AH-1</strain>
    </source>
</reference>
<keyword evidence="3 6" id="KW-0132">Cell division</keyword>
<dbReference type="CDD" id="cd24048">
    <property type="entry name" value="ASKHA_NBD_FtsA"/>
    <property type="match status" value="1"/>
</dbReference>
<keyword evidence="2 6" id="KW-1003">Cell membrane</keyword>
<dbReference type="AlphaFoldDB" id="A0A445MW25"/>
<proteinExistence type="inferred from homology"/>
<dbReference type="GO" id="GO:0043093">
    <property type="term" value="P:FtsZ-dependent cytokinesis"/>
    <property type="evidence" value="ECO:0007669"/>
    <property type="project" value="UniProtKB-UniRule"/>
</dbReference>
<dbReference type="GO" id="GO:0032153">
    <property type="term" value="C:cell division site"/>
    <property type="evidence" value="ECO:0007669"/>
    <property type="project" value="UniProtKB-UniRule"/>
</dbReference>
<dbReference type="InterPro" id="IPR018181">
    <property type="entry name" value="Heat_shock_70_CS"/>
</dbReference>
<dbReference type="InterPro" id="IPR043129">
    <property type="entry name" value="ATPase_NBD"/>
</dbReference>
<organism evidence="9">
    <name type="scientific">uncultured Desulfobacterium sp</name>
    <dbReference type="NCBI Taxonomy" id="201089"/>
    <lineage>
        <taxon>Bacteria</taxon>
        <taxon>Pseudomonadati</taxon>
        <taxon>Thermodesulfobacteriota</taxon>
        <taxon>Desulfobacteria</taxon>
        <taxon>Desulfobacterales</taxon>
        <taxon>Desulfobacteriaceae</taxon>
        <taxon>Desulfobacterium</taxon>
        <taxon>environmental samples</taxon>
    </lineage>
</organism>
<keyword evidence="4 6" id="KW-0472">Membrane</keyword>
<dbReference type="Gene3D" id="3.30.1490.110">
    <property type="match status" value="1"/>
</dbReference>
<feature type="domain" description="SHS2" evidence="8">
    <location>
        <begin position="6"/>
        <end position="191"/>
    </location>
</feature>
<dbReference type="Pfam" id="PF02491">
    <property type="entry name" value="SHS2_FTSA"/>
    <property type="match status" value="1"/>
</dbReference>